<dbReference type="InterPro" id="IPR051601">
    <property type="entry name" value="Serine_prot/Carboxylest_S33"/>
</dbReference>
<evidence type="ECO:0000256" key="2">
    <source>
        <dbReference type="ARBA" id="ARBA00022801"/>
    </source>
</evidence>
<name>A0A8J7U2T5_9BACT</name>
<dbReference type="GO" id="GO:0016787">
    <property type="term" value="F:hydrolase activity"/>
    <property type="evidence" value="ECO:0007669"/>
    <property type="project" value="UniProtKB-KW"/>
</dbReference>
<reference evidence="6" key="1">
    <citation type="submission" date="2021-03" db="EMBL/GenBank/DDBJ databases">
        <authorList>
            <person name="Wang G."/>
        </authorList>
    </citation>
    <scope>NUCLEOTIDE SEQUENCE</scope>
    <source>
        <strain evidence="6">KCTC 12899</strain>
    </source>
</reference>
<dbReference type="EMBL" id="JAFREP010000004">
    <property type="protein sequence ID" value="MBO1318074.1"/>
    <property type="molecule type" value="Genomic_DNA"/>
</dbReference>
<evidence type="ECO:0000313" key="7">
    <source>
        <dbReference type="Proteomes" id="UP000664417"/>
    </source>
</evidence>
<comment type="similarity">
    <text evidence="1">Belongs to the peptidase S33 family.</text>
</comment>
<dbReference type="AlphaFoldDB" id="A0A8J7U2T5"/>
<feature type="signal peptide" evidence="3">
    <location>
        <begin position="1"/>
        <end position="17"/>
    </location>
</feature>
<comment type="caution">
    <text evidence="6">The sequence shown here is derived from an EMBL/GenBank/DDBJ whole genome shotgun (WGS) entry which is preliminary data.</text>
</comment>
<evidence type="ECO:0000259" key="4">
    <source>
        <dbReference type="Pfam" id="PF00561"/>
    </source>
</evidence>
<evidence type="ECO:0000313" key="6">
    <source>
        <dbReference type="EMBL" id="MBO1318074.1"/>
    </source>
</evidence>
<dbReference type="Proteomes" id="UP000664417">
    <property type="component" value="Unassembled WGS sequence"/>
</dbReference>
<proteinExistence type="inferred from homology"/>
<dbReference type="Pfam" id="PF00561">
    <property type="entry name" value="Abhydrolase_1"/>
    <property type="match status" value="1"/>
</dbReference>
<feature type="domain" description="Peptidase S33 tripeptidyl aminopeptidase-like C-terminal" evidence="5">
    <location>
        <begin position="608"/>
        <end position="678"/>
    </location>
</feature>
<evidence type="ECO:0000259" key="5">
    <source>
        <dbReference type="Pfam" id="PF08386"/>
    </source>
</evidence>
<dbReference type="Pfam" id="PF08386">
    <property type="entry name" value="Abhydrolase_4"/>
    <property type="match status" value="1"/>
</dbReference>
<dbReference type="SUPFAM" id="SSF53474">
    <property type="entry name" value="alpha/beta-Hydrolases"/>
    <property type="match status" value="1"/>
</dbReference>
<sequence length="699" mass="74721">MFRYFMLALLFTFTCTAQTRFIPHVTRAGGGFDTHISINNVATGPRAYTLTAFDQSGLATMVVSGNLAAGQSLQRDRTELFNGFPVSHLSVSGVDIHVGVAYRSTAAQGTPAEVFETTGTSTHWRLIPGNVNHAWDGIALVNTGTVPTAVEIVQVDGRGAVVHRTTPDTLQAVAPNSKGLYLFETDFAPVEQGWFEILSEVPLAITALRGSRDGAVLWQSEAVDLQTADLANPVDLTTKPVIFTPDFGEPIDAELGTFHVKENRDNPNSRLIPIHFVRLPATTSQPGPPIVYLAGGPGGSAVAAASGVRYETFDRMRAAADVILFEQRGTGRSDSIPTFTGWYQTPTDQPTTEALLTETVGAFAEAARAFWESKGVDLQGYTSVQSAHDLDAMRRALGVEQLTLWGISYGTHLAMTTARLYPNRIHRMILAGAEGPDDTLKRPLDADTVLEHIQTLIAADPLAAQQFPDFRADLRRVLAELATTPVSIAATNPHSGADETIVVGPYDLQLLLAGALSQGDTVRLVPQIVAAAAAGQYTLLGRFFQEARTGTLHAMGLATDLAAGASKTQRARVDREAAYSLLGNAPNVWMQGALAEKWLPALPFENRSPLQSDIPTLFIGGTLDGRTPISQQEALAEGFANAYHLILENGGHGDDLISGDPGIATTMIEFLAGQTEPTQTIVLPAPDFLSPPNKSVAGR</sequence>
<evidence type="ECO:0000256" key="1">
    <source>
        <dbReference type="ARBA" id="ARBA00010088"/>
    </source>
</evidence>
<dbReference type="InterPro" id="IPR029058">
    <property type="entry name" value="AB_hydrolase_fold"/>
</dbReference>
<dbReference type="PANTHER" id="PTHR43248:SF25">
    <property type="entry name" value="AB HYDROLASE-1 DOMAIN-CONTAINING PROTEIN-RELATED"/>
    <property type="match status" value="1"/>
</dbReference>
<organism evidence="6 7">
    <name type="scientific">Acanthopleuribacter pedis</name>
    <dbReference type="NCBI Taxonomy" id="442870"/>
    <lineage>
        <taxon>Bacteria</taxon>
        <taxon>Pseudomonadati</taxon>
        <taxon>Acidobacteriota</taxon>
        <taxon>Holophagae</taxon>
        <taxon>Acanthopleuribacterales</taxon>
        <taxon>Acanthopleuribacteraceae</taxon>
        <taxon>Acanthopleuribacter</taxon>
    </lineage>
</organism>
<keyword evidence="7" id="KW-1185">Reference proteome</keyword>
<dbReference type="RefSeq" id="WP_207857657.1">
    <property type="nucleotide sequence ID" value="NZ_JAFREP010000004.1"/>
</dbReference>
<keyword evidence="2 6" id="KW-0378">Hydrolase</keyword>
<feature type="chain" id="PRO_5035198265" evidence="3">
    <location>
        <begin position="18"/>
        <end position="699"/>
    </location>
</feature>
<protein>
    <submittedName>
        <fullName evidence="6">Alpha/beta fold hydrolase</fullName>
    </submittedName>
</protein>
<evidence type="ECO:0000256" key="3">
    <source>
        <dbReference type="SAM" id="SignalP"/>
    </source>
</evidence>
<dbReference type="Gene3D" id="3.40.50.1820">
    <property type="entry name" value="alpha/beta hydrolase"/>
    <property type="match status" value="1"/>
</dbReference>
<dbReference type="InterPro" id="IPR013595">
    <property type="entry name" value="Pept_S33_TAP-like_C"/>
</dbReference>
<accession>A0A8J7U2T5</accession>
<keyword evidence="3" id="KW-0732">Signal</keyword>
<gene>
    <name evidence="6" type="ORF">J3U88_06330</name>
</gene>
<feature type="domain" description="AB hydrolase-1" evidence="4">
    <location>
        <begin position="288"/>
        <end position="472"/>
    </location>
</feature>
<dbReference type="InterPro" id="IPR000073">
    <property type="entry name" value="AB_hydrolase_1"/>
</dbReference>
<dbReference type="PANTHER" id="PTHR43248">
    <property type="entry name" value="2-SUCCINYL-6-HYDROXY-2,4-CYCLOHEXADIENE-1-CARBOXYLATE SYNTHASE"/>
    <property type="match status" value="1"/>
</dbReference>